<sequence length="71" mass="8473">MVYHYIESLKNEIKLPHFNRLIKFCRNHELNDGRTAERMVGRREQDETERANIEETESRITAVEARIIMVA</sequence>
<reference evidence="3" key="1">
    <citation type="submission" date="2017-02" db="UniProtKB">
        <authorList>
            <consortium name="WormBaseParasite"/>
        </authorList>
    </citation>
    <scope>IDENTIFICATION</scope>
</reference>
<evidence type="ECO:0000313" key="2">
    <source>
        <dbReference type="Proteomes" id="UP000046392"/>
    </source>
</evidence>
<protein>
    <submittedName>
        <fullName evidence="3">SPK domain-containing protein</fullName>
    </submittedName>
</protein>
<name>A0A0N5BEQ8_STREA</name>
<dbReference type="WBParaSite" id="SPAL_0000448100.1">
    <property type="protein sequence ID" value="SPAL_0000448100.1"/>
    <property type="gene ID" value="SPAL_0000448100"/>
</dbReference>
<keyword evidence="2" id="KW-1185">Reference proteome</keyword>
<evidence type="ECO:0000313" key="3">
    <source>
        <dbReference type="WBParaSite" id="SPAL_0000448100.1"/>
    </source>
</evidence>
<dbReference type="AlphaFoldDB" id="A0A0N5BEQ8"/>
<proteinExistence type="predicted"/>
<dbReference type="Proteomes" id="UP000046392">
    <property type="component" value="Unplaced"/>
</dbReference>
<accession>A0A0N5BEQ8</accession>
<feature type="region of interest" description="Disordered" evidence="1">
    <location>
        <begin position="36"/>
        <end position="55"/>
    </location>
</feature>
<evidence type="ECO:0000256" key="1">
    <source>
        <dbReference type="SAM" id="MobiDB-lite"/>
    </source>
</evidence>
<organism evidence="2 3">
    <name type="scientific">Strongyloides papillosus</name>
    <name type="common">Intestinal threadworm</name>
    <dbReference type="NCBI Taxonomy" id="174720"/>
    <lineage>
        <taxon>Eukaryota</taxon>
        <taxon>Metazoa</taxon>
        <taxon>Ecdysozoa</taxon>
        <taxon>Nematoda</taxon>
        <taxon>Chromadorea</taxon>
        <taxon>Rhabditida</taxon>
        <taxon>Tylenchina</taxon>
        <taxon>Panagrolaimomorpha</taxon>
        <taxon>Strongyloidoidea</taxon>
        <taxon>Strongyloididae</taxon>
        <taxon>Strongyloides</taxon>
    </lineage>
</organism>